<dbReference type="HOGENOM" id="CLU_2063054_0_0_1"/>
<organism evidence="1 2">
    <name type="scientific">Thanatephorus cucumeris (strain AG1-IA)</name>
    <name type="common">Rice sheath blight fungus</name>
    <name type="synonym">Rhizoctonia solani</name>
    <dbReference type="NCBI Taxonomy" id="983506"/>
    <lineage>
        <taxon>Eukaryota</taxon>
        <taxon>Fungi</taxon>
        <taxon>Dikarya</taxon>
        <taxon>Basidiomycota</taxon>
        <taxon>Agaricomycotina</taxon>
        <taxon>Agaricomycetes</taxon>
        <taxon>Cantharellales</taxon>
        <taxon>Ceratobasidiaceae</taxon>
        <taxon>Rhizoctonia</taxon>
        <taxon>Rhizoctonia solani AG-1</taxon>
    </lineage>
</organism>
<protein>
    <submittedName>
        <fullName evidence="1">Uncharacterized protein</fullName>
    </submittedName>
</protein>
<dbReference type="EMBL" id="AFRT01000979">
    <property type="protein sequence ID" value="ELU41872.1"/>
    <property type="molecule type" value="Genomic_DNA"/>
</dbReference>
<comment type="caution">
    <text evidence="1">The sequence shown here is derived from an EMBL/GenBank/DDBJ whole genome shotgun (WGS) entry which is preliminary data.</text>
</comment>
<evidence type="ECO:0000313" key="1">
    <source>
        <dbReference type="EMBL" id="ELU41872.1"/>
    </source>
</evidence>
<evidence type="ECO:0000313" key="2">
    <source>
        <dbReference type="Proteomes" id="UP000011668"/>
    </source>
</evidence>
<gene>
    <name evidence="1" type="ORF">AG1IA_04086</name>
</gene>
<name>L8WYI5_THACA</name>
<keyword evidence="2" id="KW-1185">Reference proteome</keyword>
<sequence length="119" mass="12103">MSLINVIPEKGVIQTKDENVKHYSISERAGDARACSNMGLRLIGKPKLLAMLANVLPALMPGLMDVGLLCASAILLMPSKADPEGDGVVPGSGVAPEDVAGTAGSDNAVVAAALLDPLN</sequence>
<accession>L8WYI5</accession>
<dbReference type="AlphaFoldDB" id="L8WYI5"/>
<proteinExistence type="predicted"/>
<dbReference type="Proteomes" id="UP000011668">
    <property type="component" value="Unassembled WGS sequence"/>
</dbReference>
<reference evidence="1 2" key="1">
    <citation type="journal article" date="2013" name="Nat. Commun.">
        <title>The evolution and pathogenic mechanisms of the rice sheath blight pathogen.</title>
        <authorList>
            <person name="Zheng A."/>
            <person name="Lin R."/>
            <person name="Xu L."/>
            <person name="Qin P."/>
            <person name="Tang C."/>
            <person name="Ai P."/>
            <person name="Zhang D."/>
            <person name="Liu Y."/>
            <person name="Sun Z."/>
            <person name="Feng H."/>
            <person name="Wang Y."/>
            <person name="Chen Y."/>
            <person name="Liang X."/>
            <person name="Fu R."/>
            <person name="Li Q."/>
            <person name="Zhang J."/>
            <person name="Yu X."/>
            <person name="Xie Z."/>
            <person name="Ding L."/>
            <person name="Guan P."/>
            <person name="Tang J."/>
            <person name="Liang Y."/>
            <person name="Wang S."/>
            <person name="Deng Q."/>
            <person name="Li S."/>
            <person name="Zhu J."/>
            <person name="Wang L."/>
            <person name="Liu H."/>
            <person name="Li P."/>
        </authorList>
    </citation>
    <scope>NUCLEOTIDE SEQUENCE [LARGE SCALE GENOMIC DNA]</scope>
    <source>
        <strain evidence="2">AG-1 IA</strain>
    </source>
</reference>